<dbReference type="InterPro" id="IPR036291">
    <property type="entry name" value="NAD(P)-bd_dom_sf"/>
</dbReference>
<dbReference type="InterPro" id="IPR021659">
    <property type="entry name" value="NdhS"/>
</dbReference>
<dbReference type="Gene3D" id="2.30.30.140">
    <property type="match status" value="1"/>
</dbReference>
<dbReference type="Proteomes" id="UP001372338">
    <property type="component" value="Unassembled WGS sequence"/>
</dbReference>
<dbReference type="EMBL" id="JAYWIO010000003">
    <property type="protein sequence ID" value="KAK7274548.1"/>
    <property type="molecule type" value="Genomic_DNA"/>
</dbReference>
<organism evidence="3 4">
    <name type="scientific">Crotalaria pallida</name>
    <name type="common">Smooth rattlebox</name>
    <name type="synonym">Crotalaria striata</name>
    <dbReference type="NCBI Taxonomy" id="3830"/>
    <lineage>
        <taxon>Eukaryota</taxon>
        <taxon>Viridiplantae</taxon>
        <taxon>Streptophyta</taxon>
        <taxon>Embryophyta</taxon>
        <taxon>Tracheophyta</taxon>
        <taxon>Spermatophyta</taxon>
        <taxon>Magnoliopsida</taxon>
        <taxon>eudicotyledons</taxon>
        <taxon>Gunneridae</taxon>
        <taxon>Pentapetalae</taxon>
        <taxon>rosids</taxon>
        <taxon>fabids</taxon>
        <taxon>Fabales</taxon>
        <taxon>Fabaceae</taxon>
        <taxon>Papilionoideae</taxon>
        <taxon>50 kb inversion clade</taxon>
        <taxon>genistoids sensu lato</taxon>
        <taxon>core genistoids</taxon>
        <taxon>Crotalarieae</taxon>
        <taxon>Crotalaria</taxon>
    </lineage>
</organism>
<feature type="compositionally biased region" description="Basic and acidic residues" evidence="1">
    <location>
        <begin position="496"/>
        <end position="515"/>
    </location>
</feature>
<protein>
    <recommendedName>
        <fullName evidence="2">RmlD-like substrate binding domain-containing protein</fullName>
    </recommendedName>
</protein>
<evidence type="ECO:0000256" key="1">
    <source>
        <dbReference type="SAM" id="MobiDB-lite"/>
    </source>
</evidence>
<dbReference type="CDD" id="cd05254">
    <property type="entry name" value="dTDP_HR_like_SDR_e"/>
    <property type="match status" value="1"/>
</dbReference>
<feature type="region of interest" description="Disordered" evidence="1">
    <location>
        <begin position="586"/>
        <end position="608"/>
    </location>
</feature>
<feature type="region of interest" description="Disordered" evidence="1">
    <location>
        <begin position="435"/>
        <end position="471"/>
    </location>
</feature>
<evidence type="ECO:0000313" key="4">
    <source>
        <dbReference type="Proteomes" id="UP001372338"/>
    </source>
</evidence>
<sequence>MSSKKKVVVVGGTGYLGQHLLQAYYGNGTSAYDVAFTHHSNLPPQPLLDAIPGSIAFQLDLKTDNGFEAISIAFGQPDVVVNCAAISVPRACEIDPAAARVINVPSSLVQWLQSFKEKSTLLIHLSTDQVYEGKKSFYKEDDIAVPVNVYGKTKVAAEQFISDKCSNYAILRSSIIYGPLTVSPVPKSLPIQWIDGALAKGEKVEFFHDEFRCPIYVKDLVNIILALTNQWISVVISLGTDFKLRHLKFAFMNSAFLILVTEGKQIQLVLNAGGPDRLSRVQMAEAVAQFRGYDSSIIKSVSASSVDRGVKSPADTSVDITRLDRAIQEETFVVRIRPSNLLFSHITASSTQCCIWPHFTKQLRMSTFVALHSLHGSLLRSQFFGQDLYPHNKPSTIHSKPSLKVLQPCAKFDLLQIMGGRGLCNGEEGLQKELKKQVGDDDKPSPPSSSSAAAAEESEKDEANSGGSTLSTEIVAEDGFEKELMGLTGGFPGGEKGLKKFIEENPPPKKGEGNKSLKLSLSKKPKPPELPLLLPGMIAIVSNPNNPYYMYCGIVQRITDGKAGVLFEGGNWDRLITFRLEELERREKGPPMKNPKSVVLEPFLGKKS</sequence>
<reference evidence="3 4" key="1">
    <citation type="submission" date="2024-01" db="EMBL/GenBank/DDBJ databases">
        <title>The genomes of 5 underutilized Papilionoideae crops provide insights into root nodulation and disease resistanc.</title>
        <authorList>
            <person name="Yuan L."/>
        </authorList>
    </citation>
    <scope>NUCLEOTIDE SEQUENCE [LARGE SCALE GENOMIC DNA]</scope>
    <source>
        <strain evidence="3">ZHUSHIDOU_FW_LH</strain>
        <tissue evidence="3">Leaf</tissue>
    </source>
</reference>
<keyword evidence="4" id="KW-1185">Reference proteome</keyword>
<feature type="domain" description="RmlD-like substrate binding" evidence="2">
    <location>
        <begin position="6"/>
        <end position="233"/>
    </location>
</feature>
<evidence type="ECO:0000259" key="2">
    <source>
        <dbReference type="Pfam" id="PF04321"/>
    </source>
</evidence>
<dbReference type="InterPro" id="IPR029903">
    <property type="entry name" value="RmlD-like-bd"/>
</dbReference>
<dbReference type="PANTHER" id="PTHR43242:SF1">
    <property type="entry name" value="NAD(P)-BINDING ROSSMANN-FOLD SUPERFAMILY PROTEIN"/>
    <property type="match status" value="1"/>
</dbReference>
<accession>A0AAN9FM76</accession>
<dbReference type="GO" id="GO:0009767">
    <property type="term" value="P:photosynthetic electron transport chain"/>
    <property type="evidence" value="ECO:0007669"/>
    <property type="project" value="InterPro"/>
</dbReference>
<dbReference type="SUPFAM" id="SSF51735">
    <property type="entry name" value="NAD(P)-binding Rossmann-fold domains"/>
    <property type="match status" value="1"/>
</dbReference>
<dbReference type="PANTHER" id="PTHR43242">
    <property type="entry name" value="NAD(P)-BINDING ROSSMANN-FOLD SUPERFAMILY PROTEIN"/>
    <property type="match status" value="1"/>
</dbReference>
<dbReference type="Pfam" id="PF04321">
    <property type="entry name" value="RmlD_sub_bind"/>
    <property type="match status" value="1"/>
</dbReference>
<proteinExistence type="predicted"/>
<evidence type="ECO:0000313" key="3">
    <source>
        <dbReference type="EMBL" id="KAK7274548.1"/>
    </source>
</evidence>
<feature type="region of interest" description="Disordered" evidence="1">
    <location>
        <begin position="496"/>
        <end position="523"/>
    </location>
</feature>
<feature type="compositionally biased region" description="Basic and acidic residues" evidence="1">
    <location>
        <begin position="435"/>
        <end position="444"/>
    </location>
</feature>
<comment type="caution">
    <text evidence="3">The sequence shown here is derived from an EMBL/GenBank/DDBJ whole genome shotgun (WGS) entry which is preliminary data.</text>
</comment>
<gene>
    <name evidence="3" type="ORF">RIF29_15642</name>
</gene>
<name>A0AAN9FM76_CROPI</name>
<dbReference type="Pfam" id="PF11623">
    <property type="entry name" value="NdhS"/>
    <property type="match status" value="1"/>
</dbReference>
<dbReference type="Gene3D" id="3.40.50.720">
    <property type="entry name" value="NAD(P)-binding Rossmann-like Domain"/>
    <property type="match status" value="1"/>
</dbReference>
<dbReference type="AlphaFoldDB" id="A0AAN9FM76"/>